<comment type="caution">
    <text evidence="2">The sequence shown here is derived from an EMBL/GenBank/DDBJ whole genome shotgun (WGS) entry which is preliminary data.</text>
</comment>
<gene>
    <name evidence="2" type="ORF">GCK32_013666</name>
</gene>
<sequence>MMDEGLSEQAARDNIFMLNSKGLITKDRVKKEERLTPRHGQFAKDLPEMGLLEVVKMVKPHALLGISTVGGAFTPEIIQEMAKNHPRPIIFALSNPTDKAECTAEDAYNYTNIGNYLYENDLATLHPEPEDKEMYIRSQVYNYEYEPSINEMYSWPEKDARHGFPVPVLPRTSMDDE</sequence>
<dbReference type="EMBL" id="WIXE01000947">
    <property type="protein sequence ID" value="KAK5986149.1"/>
    <property type="molecule type" value="Genomic_DNA"/>
</dbReference>
<dbReference type="AlphaFoldDB" id="A0AAN8J3M0"/>
<evidence type="ECO:0000313" key="2">
    <source>
        <dbReference type="EMBL" id="KAK5986149.1"/>
    </source>
</evidence>
<name>A0AAN8J3M0_TRICO</name>
<dbReference type="InterPro" id="IPR012302">
    <property type="entry name" value="Malic_NAD-bd"/>
</dbReference>
<accession>A0AAN8J3M0</accession>
<dbReference type="InterPro" id="IPR036291">
    <property type="entry name" value="NAD(P)-bd_dom_sf"/>
</dbReference>
<dbReference type="PANTHER" id="PTHR23406">
    <property type="entry name" value="MALIC ENZYME-RELATED"/>
    <property type="match status" value="1"/>
</dbReference>
<dbReference type="SUPFAM" id="SSF51735">
    <property type="entry name" value="NAD(P)-binding Rossmann-fold domains"/>
    <property type="match status" value="1"/>
</dbReference>
<dbReference type="GO" id="GO:0004473">
    <property type="term" value="F:malate dehydrogenase (decarboxylating) (NADP+) activity"/>
    <property type="evidence" value="ECO:0007669"/>
    <property type="project" value="TreeGrafter"/>
</dbReference>
<dbReference type="GO" id="GO:0051287">
    <property type="term" value="F:NAD binding"/>
    <property type="evidence" value="ECO:0007669"/>
    <property type="project" value="InterPro"/>
</dbReference>
<dbReference type="Gene3D" id="3.40.50.720">
    <property type="entry name" value="NAD(P)-binding Rossmann-like Domain"/>
    <property type="match status" value="2"/>
</dbReference>
<evidence type="ECO:0000313" key="3">
    <source>
        <dbReference type="Proteomes" id="UP001331761"/>
    </source>
</evidence>
<feature type="domain" description="Malic enzyme NAD-binding" evidence="1">
    <location>
        <begin position="1"/>
        <end position="141"/>
    </location>
</feature>
<proteinExistence type="predicted"/>
<organism evidence="2 3">
    <name type="scientific">Trichostrongylus colubriformis</name>
    <name type="common">Black scour worm</name>
    <dbReference type="NCBI Taxonomy" id="6319"/>
    <lineage>
        <taxon>Eukaryota</taxon>
        <taxon>Metazoa</taxon>
        <taxon>Ecdysozoa</taxon>
        <taxon>Nematoda</taxon>
        <taxon>Chromadorea</taxon>
        <taxon>Rhabditida</taxon>
        <taxon>Rhabditina</taxon>
        <taxon>Rhabditomorpha</taxon>
        <taxon>Strongyloidea</taxon>
        <taxon>Trichostrongylidae</taxon>
        <taxon>Trichostrongylus</taxon>
    </lineage>
</organism>
<dbReference type="SMART" id="SM00919">
    <property type="entry name" value="Malic_M"/>
    <property type="match status" value="1"/>
</dbReference>
<dbReference type="PANTHER" id="PTHR23406:SF90">
    <property type="entry name" value="MALIC ENZYME-RELATED"/>
    <property type="match status" value="1"/>
</dbReference>
<dbReference type="GO" id="GO:0006108">
    <property type="term" value="P:malate metabolic process"/>
    <property type="evidence" value="ECO:0007669"/>
    <property type="project" value="TreeGrafter"/>
</dbReference>
<reference evidence="2 3" key="1">
    <citation type="submission" date="2019-10" db="EMBL/GenBank/DDBJ databases">
        <title>Assembly and Annotation for the nematode Trichostrongylus colubriformis.</title>
        <authorList>
            <person name="Martin J."/>
        </authorList>
    </citation>
    <scope>NUCLEOTIDE SEQUENCE [LARGE SCALE GENOMIC DNA]</scope>
    <source>
        <strain evidence="2">G859</strain>
        <tissue evidence="2">Whole worm</tissue>
    </source>
</reference>
<protein>
    <recommendedName>
        <fullName evidence="1">Malic enzyme NAD-binding domain-containing protein</fullName>
    </recommendedName>
</protein>
<dbReference type="Proteomes" id="UP001331761">
    <property type="component" value="Unassembled WGS sequence"/>
</dbReference>
<evidence type="ECO:0000259" key="1">
    <source>
        <dbReference type="SMART" id="SM00919"/>
    </source>
</evidence>
<dbReference type="Pfam" id="PF03949">
    <property type="entry name" value="Malic_M"/>
    <property type="match status" value="1"/>
</dbReference>
<keyword evidence="3" id="KW-1185">Reference proteome</keyword>
<dbReference type="GO" id="GO:0005739">
    <property type="term" value="C:mitochondrion"/>
    <property type="evidence" value="ECO:0007669"/>
    <property type="project" value="TreeGrafter"/>
</dbReference>